<keyword evidence="6 7" id="KW-0472">Membrane</keyword>
<gene>
    <name evidence="9" type="primary">ynfM</name>
    <name evidence="9" type="ORF">GCM10009037_18410</name>
</gene>
<feature type="transmembrane region" description="Helical" evidence="7">
    <location>
        <begin position="12"/>
        <end position="37"/>
    </location>
</feature>
<evidence type="ECO:0000256" key="4">
    <source>
        <dbReference type="ARBA" id="ARBA00022692"/>
    </source>
</evidence>
<organism evidence="9 10">
    <name type="scientific">Halarchaeum grantii</name>
    <dbReference type="NCBI Taxonomy" id="1193105"/>
    <lineage>
        <taxon>Archaea</taxon>
        <taxon>Methanobacteriati</taxon>
        <taxon>Methanobacteriota</taxon>
        <taxon>Stenosarchaea group</taxon>
        <taxon>Halobacteria</taxon>
        <taxon>Halobacteriales</taxon>
        <taxon>Halobacteriaceae</taxon>
    </lineage>
</organism>
<dbReference type="Proteomes" id="UP000628840">
    <property type="component" value="Unassembled WGS sequence"/>
</dbReference>
<feature type="domain" description="Major facilitator superfamily (MFS) profile" evidence="8">
    <location>
        <begin position="11"/>
        <end position="412"/>
    </location>
</feature>
<feature type="transmembrane region" description="Helical" evidence="7">
    <location>
        <begin position="277"/>
        <end position="304"/>
    </location>
</feature>
<keyword evidence="4 7" id="KW-0812">Transmembrane</keyword>
<sequence>MTDPTTERRDQFLALYLVRFAGSFGLATLAILLPQYVNQLNPSGLMTGLFYTGFTAAQFVAVVPLAWAGDRYDKRLVLLGCLGLGVAVYALFTLVATPPALVGVRALQGVAATGIGLLTLSLVGELATPETRASLIGKSNAARFAAAIAAYLSAGGLYQLFGFEPVFWLLVALYAVTFLAVALVLTPDTTVVRGFPFSGLALNRRILTLTSFRAQYAVAVTLVRSWVPLFAGVTAAQGGLGMATLAVSFVLIAEKLANLVFQPYTGRLSDAHGRARFVFVGGGVYGLVALAVPFTPGVGAALGLPETIPYVGYVSAAFVPLVLLNGLLGVADAFREPASMALFADEGSSDDSGGVASSFGIRDLVWRPGSVLAPVVGGWLMGAYGMDAVFYLGGAAAVSGVLTFVAILVRAHGRGALAEW</sequence>
<evidence type="ECO:0000256" key="1">
    <source>
        <dbReference type="ARBA" id="ARBA00004651"/>
    </source>
</evidence>
<reference evidence="9 10" key="1">
    <citation type="journal article" date="2019" name="Int. J. Syst. Evol. Microbiol.">
        <title>The Global Catalogue of Microorganisms (GCM) 10K type strain sequencing project: providing services to taxonomists for standard genome sequencing and annotation.</title>
        <authorList>
            <consortium name="The Broad Institute Genomics Platform"/>
            <consortium name="The Broad Institute Genome Sequencing Center for Infectious Disease"/>
            <person name="Wu L."/>
            <person name="Ma J."/>
        </authorList>
    </citation>
    <scope>NUCLEOTIDE SEQUENCE [LARGE SCALE GENOMIC DNA]</scope>
    <source>
        <strain evidence="9 10">JCM 19585</strain>
    </source>
</reference>
<comment type="subcellular location">
    <subcellularLocation>
        <location evidence="1">Cell membrane</location>
        <topology evidence="1">Multi-pass membrane protein</topology>
    </subcellularLocation>
</comment>
<dbReference type="InterPro" id="IPR036259">
    <property type="entry name" value="MFS_trans_sf"/>
</dbReference>
<evidence type="ECO:0000313" key="9">
    <source>
        <dbReference type="EMBL" id="GGL35115.1"/>
    </source>
</evidence>
<dbReference type="Gene3D" id="1.20.1250.20">
    <property type="entry name" value="MFS general substrate transporter like domains"/>
    <property type="match status" value="2"/>
</dbReference>
<keyword evidence="2" id="KW-0813">Transport</keyword>
<feature type="transmembrane region" description="Helical" evidence="7">
    <location>
        <begin position="49"/>
        <end position="69"/>
    </location>
</feature>
<dbReference type="SUPFAM" id="SSF103473">
    <property type="entry name" value="MFS general substrate transporter"/>
    <property type="match status" value="1"/>
</dbReference>
<keyword evidence="10" id="KW-1185">Reference proteome</keyword>
<dbReference type="PANTHER" id="PTHR43414">
    <property type="entry name" value="MULTIDRUG RESISTANCE PROTEIN MDTG"/>
    <property type="match status" value="1"/>
</dbReference>
<comment type="caution">
    <text evidence="9">The sequence shown here is derived from an EMBL/GenBank/DDBJ whole genome shotgun (WGS) entry which is preliminary data.</text>
</comment>
<dbReference type="PANTHER" id="PTHR43414:SF6">
    <property type="entry name" value="MULTIDRUG RESISTANCE PROTEIN MDTG"/>
    <property type="match status" value="1"/>
</dbReference>
<feature type="transmembrane region" description="Helical" evidence="7">
    <location>
        <begin position="76"/>
        <end position="96"/>
    </location>
</feature>
<feature type="transmembrane region" description="Helical" evidence="7">
    <location>
        <begin position="144"/>
        <end position="161"/>
    </location>
</feature>
<feature type="transmembrane region" description="Helical" evidence="7">
    <location>
        <begin position="102"/>
        <end position="123"/>
    </location>
</feature>
<protein>
    <submittedName>
        <fullName evidence="9">MFS transporter</fullName>
    </submittedName>
</protein>
<feature type="transmembrane region" description="Helical" evidence="7">
    <location>
        <begin position="167"/>
        <end position="185"/>
    </location>
</feature>
<name>A0A830FAC3_9EURY</name>
<dbReference type="OrthoDB" id="214271at2157"/>
<accession>A0A830FAC3</accession>
<feature type="transmembrane region" description="Helical" evidence="7">
    <location>
        <begin position="310"/>
        <end position="331"/>
    </location>
</feature>
<dbReference type="Pfam" id="PF07690">
    <property type="entry name" value="MFS_1"/>
    <property type="match status" value="1"/>
</dbReference>
<keyword evidence="3" id="KW-1003">Cell membrane</keyword>
<dbReference type="InterPro" id="IPR011701">
    <property type="entry name" value="MFS"/>
</dbReference>
<evidence type="ECO:0000256" key="5">
    <source>
        <dbReference type="ARBA" id="ARBA00022989"/>
    </source>
</evidence>
<dbReference type="GO" id="GO:0022857">
    <property type="term" value="F:transmembrane transporter activity"/>
    <property type="evidence" value="ECO:0007669"/>
    <property type="project" value="InterPro"/>
</dbReference>
<proteinExistence type="predicted"/>
<evidence type="ECO:0000256" key="3">
    <source>
        <dbReference type="ARBA" id="ARBA00022475"/>
    </source>
</evidence>
<feature type="transmembrane region" description="Helical" evidence="7">
    <location>
        <begin position="388"/>
        <end position="409"/>
    </location>
</feature>
<dbReference type="InterPro" id="IPR020846">
    <property type="entry name" value="MFS_dom"/>
</dbReference>
<evidence type="ECO:0000256" key="6">
    <source>
        <dbReference type="ARBA" id="ARBA00023136"/>
    </source>
</evidence>
<evidence type="ECO:0000256" key="2">
    <source>
        <dbReference type="ARBA" id="ARBA00022448"/>
    </source>
</evidence>
<evidence type="ECO:0000313" key="10">
    <source>
        <dbReference type="Proteomes" id="UP000628840"/>
    </source>
</evidence>
<dbReference type="AlphaFoldDB" id="A0A830FAC3"/>
<dbReference type="RefSeq" id="WP_188883073.1">
    <property type="nucleotide sequence ID" value="NZ_BMPF01000002.1"/>
</dbReference>
<dbReference type="GO" id="GO:0005886">
    <property type="term" value="C:plasma membrane"/>
    <property type="evidence" value="ECO:0007669"/>
    <property type="project" value="UniProtKB-SubCell"/>
</dbReference>
<evidence type="ECO:0000256" key="7">
    <source>
        <dbReference type="SAM" id="Phobius"/>
    </source>
</evidence>
<evidence type="ECO:0000259" key="8">
    <source>
        <dbReference type="PROSITE" id="PS50850"/>
    </source>
</evidence>
<dbReference type="EMBL" id="BMPF01000002">
    <property type="protein sequence ID" value="GGL35115.1"/>
    <property type="molecule type" value="Genomic_DNA"/>
</dbReference>
<dbReference type="PROSITE" id="PS50850">
    <property type="entry name" value="MFS"/>
    <property type="match status" value="1"/>
</dbReference>
<keyword evidence="5 7" id="KW-1133">Transmembrane helix</keyword>